<proteinExistence type="predicted"/>
<organism evidence="1">
    <name type="scientific">hydrothermal vent metagenome</name>
    <dbReference type="NCBI Taxonomy" id="652676"/>
    <lineage>
        <taxon>unclassified sequences</taxon>
        <taxon>metagenomes</taxon>
        <taxon>ecological metagenomes</taxon>
    </lineage>
</organism>
<gene>
    <name evidence="1" type="ORF">MNB_SV-9-104</name>
</gene>
<name>A0A1W1BRL4_9ZZZZ</name>
<accession>A0A1W1BRL4</accession>
<evidence type="ECO:0000313" key="1">
    <source>
        <dbReference type="EMBL" id="SFV56166.1"/>
    </source>
</evidence>
<dbReference type="EMBL" id="FPHG01000030">
    <property type="protein sequence ID" value="SFV56166.1"/>
    <property type="molecule type" value="Genomic_DNA"/>
</dbReference>
<sequence>MRKLFIYTILTFIFSSSINASSLRNQIYLLEASENIRMISQEIVKNYLYYYYNHEKKKEKEAIYNGIKLLDAQFRIIAKSTKDEDSKDILTFLDYSKDKIEKILLDPFNKDNPALMIDYSEVLLEGAETISKNLKYKPSDEEKILIKMKDISFLIDRVIKYYMALLIEPDNISYQDMLNSSMKDMEKDLNYINTYNYSPENISHIINIERNWSVLNSFLEDVKESRVPNIVLLISSEVKKNAKILENYHRKNQ</sequence>
<protein>
    <submittedName>
        <fullName evidence="1">Nitric oxide-responding transcriptional regulator Dnr (Crp/Fnr family)</fullName>
    </submittedName>
</protein>
<reference evidence="1" key="1">
    <citation type="submission" date="2016-10" db="EMBL/GenBank/DDBJ databases">
        <authorList>
            <person name="de Groot N.N."/>
        </authorList>
    </citation>
    <scope>NUCLEOTIDE SEQUENCE</scope>
</reference>
<dbReference type="AlphaFoldDB" id="A0A1W1BRL4"/>